<dbReference type="EMBL" id="GGEC01093724">
    <property type="protein sequence ID" value="MBX74208.1"/>
    <property type="molecule type" value="Transcribed_RNA"/>
</dbReference>
<name>A0A2P2R4T0_RHIMU</name>
<dbReference type="AlphaFoldDB" id="A0A2P2R4T0"/>
<accession>A0A2P2R4T0</accession>
<proteinExistence type="predicted"/>
<organism evidence="1">
    <name type="scientific">Rhizophora mucronata</name>
    <name type="common">Asiatic mangrove</name>
    <dbReference type="NCBI Taxonomy" id="61149"/>
    <lineage>
        <taxon>Eukaryota</taxon>
        <taxon>Viridiplantae</taxon>
        <taxon>Streptophyta</taxon>
        <taxon>Embryophyta</taxon>
        <taxon>Tracheophyta</taxon>
        <taxon>Spermatophyta</taxon>
        <taxon>Magnoliopsida</taxon>
        <taxon>eudicotyledons</taxon>
        <taxon>Gunneridae</taxon>
        <taxon>Pentapetalae</taxon>
        <taxon>rosids</taxon>
        <taxon>fabids</taxon>
        <taxon>Malpighiales</taxon>
        <taxon>Rhizophoraceae</taxon>
        <taxon>Rhizophora</taxon>
    </lineage>
</organism>
<evidence type="ECO:0000313" key="1">
    <source>
        <dbReference type="EMBL" id="MBX74208.1"/>
    </source>
</evidence>
<protein>
    <submittedName>
        <fullName evidence="1">Uncharacterized protein</fullName>
    </submittedName>
</protein>
<sequence length="28" mass="3552">MHWRKYVKEMRPYHMLCHSKCLCCQLQV</sequence>
<reference evidence="1" key="1">
    <citation type="submission" date="2018-02" db="EMBL/GenBank/DDBJ databases">
        <title>Rhizophora mucronata_Transcriptome.</title>
        <authorList>
            <person name="Meera S.P."/>
            <person name="Sreeshan A."/>
            <person name="Augustine A."/>
        </authorList>
    </citation>
    <scope>NUCLEOTIDE SEQUENCE</scope>
    <source>
        <tissue evidence="1">Leaf</tissue>
    </source>
</reference>